<dbReference type="PANTHER" id="PTHR19443:SF24">
    <property type="entry name" value="PHOSPHOTRANSFERASE"/>
    <property type="match status" value="1"/>
</dbReference>
<dbReference type="EMBL" id="GL877413">
    <property type="protein sequence ID" value="ELA47729.1"/>
    <property type="molecule type" value="Genomic_DNA"/>
</dbReference>
<feature type="domain" description="Hexokinase N-terminal" evidence="7">
    <location>
        <begin position="85"/>
        <end position="248"/>
    </location>
</feature>
<dbReference type="EC" id="2.7.1.-" evidence="6"/>
<evidence type="ECO:0000256" key="5">
    <source>
        <dbReference type="ARBA" id="ARBA00022840"/>
    </source>
</evidence>
<evidence type="ECO:0000256" key="4">
    <source>
        <dbReference type="ARBA" id="ARBA00022777"/>
    </source>
</evidence>
<dbReference type="FunCoup" id="L2GVR3">
    <property type="interactions" value="59"/>
</dbReference>
<dbReference type="GO" id="GO:0006013">
    <property type="term" value="P:mannose metabolic process"/>
    <property type="evidence" value="ECO:0007669"/>
    <property type="project" value="TreeGrafter"/>
</dbReference>
<dbReference type="GO" id="GO:0005829">
    <property type="term" value="C:cytosol"/>
    <property type="evidence" value="ECO:0007669"/>
    <property type="project" value="TreeGrafter"/>
</dbReference>
<dbReference type="UniPathway" id="UPA00109">
    <property type="reaction ID" value="UER00180"/>
</dbReference>
<evidence type="ECO:0000256" key="3">
    <source>
        <dbReference type="ARBA" id="ARBA00022741"/>
    </source>
</evidence>
<keyword evidence="5 6" id="KW-0067">ATP-binding</keyword>
<keyword evidence="3 6" id="KW-0547">Nucleotide-binding</keyword>
<dbReference type="PANTHER" id="PTHR19443">
    <property type="entry name" value="HEXOKINASE"/>
    <property type="match status" value="1"/>
</dbReference>
<dbReference type="GO" id="GO:0019158">
    <property type="term" value="F:mannokinase activity"/>
    <property type="evidence" value="ECO:0007669"/>
    <property type="project" value="TreeGrafter"/>
</dbReference>
<evidence type="ECO:0000259" key="8">
    <source>
        <dbReference type="Pfam" id="PF03727"/>
    </source>
</evidence>
<dbReference type="Pfam" id="PF00349">
    <property type="entry name" value="Hexokinase_1"/>
    <property type="match status" value="1"/>
</dbReference>
<protein>
    <recommendedName>
        <fullName evidence="6">Phosphotransferase</fullName>
        <ecNumber evidence="6">2.7.1.-</ecNumber>
    </recommendedName>
</protein>
<dbReference type="VEuPathDB" id="MicrosporidiaDB:VCUG_00811"/>
<keyword evidence="2 6" id="KW-0808">Transferase</keyword>
<gene>
    <name evidence="9" type="ORF">VCUG_00811</name>
</gene>
<dbReference type="SUPFAM" id="SSF53067">
    <property type="entry name" value="Actin-like ATPase domain"/>
    <property type="match status" value="2"/>
</dbReference>
<dbReference type="InterPro" id="IPR022673">
    <property type="entry name" value="Hexokinase_C"/>
</dbReference>
<dbReference type="GO" id="GO:0001678">
    <property type="term" value="P:intracellular glucose homeostasis"/>
    <property type="evidence" value="ECO:0007669"/>
    <property type="project" value="InterPro"/>
</dbReference>
<accession>L2GVR3</accession>
<evidence type="ECO:0000256" key="6">
    <source>
        <dbReference type="RuleBase" id="RU362007"/>
    </source>
</evidence>
<comment type="similarity">
    <text evidence="1 6">Belongs to the hexokinase family.</text>
</comment>
<evidence type="ECO:0000256" key="1">
    <source>
        <dbReference type="ARBA" id="ARBA00009225"/>
    </source>
</evidence>
<evidence type="ECO:0000259" key="7">
    <source>
        <dbReference type="Pfam" id="PF00349"/>
    </source>
</evidence>
<dbReference type="PRINTS" id="PR00475">
    <property type="entry name" value="HEXOKINASE"/>
</dbReference>
<keyword evidence="4 6" id="KW-0418">Kinase</keyword>
<dbReference type="AlphaFoldDB" id="L2GVR3"/>
<dbReference type="GO" id="GO:0008865">
    <property type="term" value="F:fructokinase activity"/>
    <property type="evidence" value="ECO:0007669"/>
    <property type="project" value="TreeGrafter"/>
</dbReference>
<dbReference type="STRING" id="948595.L2GVR3"/>
<dbReference type="GO" id="GO:0005739">
    <property type="term" value="C:mitochondrion"/>
    <property type="evidence" value="ECO:0007669"/>
    <property type="project" value="TreeGrafter"/>
</dbReference>
<evidence type="ECO:0000256" key="2">
    <source>
        <dbReference type="ARBA" id="ARBA00022679"/>
    </source>
</evidence>
<name>L2GVR3_VAVCU</name>
<proteinExistence type="inferred from homology"/>
<dbReference type="GO" id="GO:0006096">
    <property type="term" value="P:glycolytic process"/>
    <property type="evidence" value="ECO:0007669"/>
    <property type="project" value="UniProtKB-UniPathway"/>
</dbReference>
<organism evidence="9 10">
    <name type="scientific">Vavraia culicis (isolate floridensis)</name>
    <name type="common">Microsporidian parasite</name>
    <dbReference type="NCBI Taxonomy" id="948595"/>
    <lineage>
        <taxon>Eukaryota</taxon>
        <taxon>Fungi</taxon>
        <taxon>Fungi incertae sedis</taxon>
        <taxon>Microsporidia</taxon>
        <taxon>Pleistophoridae</taxon>
        <taxon>Vavraia</taxon>
    </lineage>
</organism>
<dbReference type="GeneID" id="19878694"/>
<dbReference type="InterPro" id="IPR022672">
    <property type="entry name" value="Hexokinase_N"/>
</dbReference>
<dbReference type="InParanoid" id="L2GVR3"/>
<dbReference type="RefSeq" id="XP_008073831.1">
    <property type="nucleotide sequence ID" value="XM_008075640.1"/>
</dbReference>
<dbReference type="OrthoDB" id="419537at2759"/>
<dbReference type="GO" id="GO:0005536">
    <property type="term" value="F:D-glucose binding"/>
    <property type="evidence" value="ECO:0007669"/>
    <property type="project" value="InterPro"/>
</dbReference>
<dbReference type="InterPro" id="IPR001312">
    <property type="entry name" value="Hexokinase"/>
</dbReference>
<evidence type="ECO:0000313" key="9">
    <source>
        <dbReference type="EMBL" id="ELA47729.1"/>
    </source>
</evidence>
<dbReference type="Gene3D" id="3.40.367.20">
    <property type="match status" value="1"/>
</dbReference>
<dbReference type="InterPro" id="IPR043129">
    <property type="entry name" value="ATPase_NBD"/>
</dbReference>
<feature type="domain" description="Hexokinase C-terminal" evidence="8">
    <location>
        <begin position="258"/>
        <end position="339"/>
    </location>
</feature>
<dbReference type="Gene3D" id="3.30.420.40">
    <property type="match status" value="1"/>
</dbReference>
<dbReference type="GO" id="GO:0006006">
    <property type="term" value="P:glucose metabolic process"/>
    <property type="evidence" value="ECO:0007669"/>
    <property type="project" value="TreeGrafter"/>
</dbReference>
<dbReference type="PROSITE" id="PS51748">
    <property type="entry name" value="HEXOKINASE_2"/>
    <property type="match status" value="1"/>
</dbReference>
<dbReference type="HOGENOM" id="CLU_041825_0_0_1"/>
<dbReference type="Proteomes" id="UP000011081">
    <property type="component" value="Unassembled WGS sequence"/>
</dbReference>
<evidence type="ECO:0000313" key="10">
    <source>
        <dbReference type="Proteomes" id="UP000011081"/>
    </source>
</evidence>
<reference evidence="10" key="1">
    <citation type="submission" date="2011-03" db="EMBL/GenBank/DDBJ databases">
        <title>The genome sequence of Vavraia culicis strain floridensis.</title>
        <authorList>
            <consortium name="The Broad Institute Genome Sequencing Platform"/>
            <person name="Cuomo C."/>
            <person name="Becnel J."/>
            <person name="Sanscrainte N."/>
            <person name="Young S.K."/>
            <person name="Zeng Q."/>
            <person name="Gargeya S."/>
            <person name="Fitzgerald M."/>
            <person name="Haas B."/>
            <person name="Abouelleil A."/>
            <person name="Alvarado L."/>
            <person name="Arachchi H.M."/>
            <person name="Berlin A."/>
            <person name="Chapman S.B."/>
            <person name="Gearin G."/>
            <person name="Goldberg J."/>
            <person name="Griggs A."/>
            <person name="Gujja S."/>
            <person name="Hansen M."/>
            <person name="Heiman D."/>
            <person name="Howarth C."/>
            <person name="Larimer J."/>
            <person name="Lui A."/>
            <person name="MacDonald P.J.P."/>
            <person name="McCowen C."/>
            <person name="Montmayeur A."/>
            <person name="Murphy C."/>
            <person name="Neiman D."/>
            <person name="Pearson M."/>
            <person name="Priest M."/>
            <person name="Roberts A."/>
            <person name="Saif S."/>
            <person name="Shea T."/>
            <person name="Sisk P."/>
            <person name="Stolte C."/>
            <person name="Sykes S."/>
            <person name="Wortman J."/>
            <person name="Nusbaum C."/>
            <person name="Birren B."/>
        </authorList>
    </citation>
    <scope>NUCLEOTIDE SEQUENCE [LARGE SCALE GENOMIC DNA]</scope>
    <source>
        <strain evidence="10">floridensis</strain>
    </source>
</reference>
<dbReference type="OMA" id="DRENYTL"/>
<dbReference type="GO" id="GO:0004340">
    <property type="term" value="F:glucokinase activity"/>
    <property type="evidence" value="ECO:0007669"/>
    <property type="project" value="TreeGrafter"/>
</dbReference>
<dbReference type="Pfam" id="PF03727">
    <property type="entry name" value="Hexokinase_2"/>
    <property type="match status" value="1"/>
</dbReference>
<dbReference type="CDD" id="cd24000">
    <property type="entry name" value="ASKHA_NBD_HK"/>
    <property type="match status" value="1"/>
</dbReference>
<keyword evidence="6" id="KW-0324">Glycolysis</keyword>
<dbReference type="GO" id="GO:0005524">
    <property type="term" value="F:ATP binding"/>
    <property type="evidence" value="ECO:0007669"/>
    <property type="project" value="UniProtKB-UniRule"/>
</dbReference>
<keyword evidence="10" id="KW-1185">Reference proteome</keyword>
<sequence length="453" mass="51823">MEENSNNSFYYSLSDMKNLKTAFRDAIIENRRVRNEKMFFPTHLYIHNVGKNSGSGKIGSKPDILNNTMEPGGGALVAKPVNLLCPSDKEKKVLAIDLGGSFLKLCVYKLRNDEIVSHTRLKKYKILKDGSLSNTSMFDWVASKTHDFLMCEIREKVIDSEKSNITLCRLIDEDFMNNLTAGMTISYPIQHCALNSGYIREIGKDFPFKGIDIQKEELVECTTKAFKRYNINIQIKVLLNDTTATLASAVRSDNVFYVGIVLGTGTNIAFNDRVLYENQVINTEIASFDSDHLRKNIYDMKIREDILSSNKIYKPLDCMLGGYQLVKLFNIAIKDQFDRENYTLDDIVHLLDLPPGNSNYTEEFYVILSIKKRTMRILASMVFGILEAQEVNSRIKIVLNGTVFEQDYDRRIFIDEIRRLCADSSSYKYKNFTFESICDATLRGIARILLQID</sequence>